<sequence>MAERRPFCALISVYRCNVSPYPLCGRLQKCRRLPNRGPCLTGSSWQATTSCALQSRNWKRKKHKALAKRSEGGRVLGMGDRVRCCGGRWPDPEVFRVFLGPNAPSTRLPVRDFFGRYSGAAVKRPRSESQRASRETKRRRRVVSNRCREACSPPMSLQARRCSPPASRGLAGQRIRALNLNTTTPPIRPACPDCRPESTEENSTADSALPCNAHRRSPWVSTYPAAPIDLGGGCRRAPRFCFGTAASATC</sequence>
<feature type="region of interest" description="Disordered" evidence="1">
    <location>
        <begin position="189"/>
        <end position="209"/>
    </location>
</feature>
<dbReference type="Proteomes" id="UP000799440">
    <property type="component" value="Unassembled WGS sequence"/>
</dbReference>
<dbReference type="AlphaFoldDB" id="A0A6A6VDX2"/>
<protein>
    <submittedName>
        <fullName evidence="2">Uncharacterized protein</fullName>
    </submittedName>
</protein>
<keyword evidence="3" id="KW-1185">Reference proteome</keyword>
<name>A0A6A6VDX2_9PLEO</name>
<proteinExistence type="predicted"/>
<feature type="compositionally biased region" description="Basic and acidic residues" evidence="1">
    <location>
        <begin position="125"/>
        <end position="135"/>
    </location>
</feature>
<feature type="region of interest" description="Disordered" evidence="1">
    <location>
        <begin position="121"/>
        <end position="140"/>
    </location>
</feature>
<evidence type="ECO:0000313" key="3">
    <source>
        <dbReference type="Proteomes" id="UP000799440"/>
    </source>
</evidence>
<gene>
    <name evidence="2" type="ORF">M011DRAFT_57691</name>
</gene>
<reference evidence="2" key="1">
    <citation type="journal article" date="2020" name="Stud. Mycol.">
        <title>101 Dothideomycetes genomes: a test case for predicting lifestyles and emergence of pathogens.</title>
        <authorList>
            <person name="Haridas S."/>
            <person name="Albert R."/>
            <person name="Binder M."/>
            <person name="Bloem J."/>
            <person name="Labutti K."/>
            <person name="Salamov A."/>
            <person name="Andreopoulos B."/>
            <person name="Baker S."/>
            <person name="Barry K."/>
            <person name="Bills G."/>
            <person name="Bluhm B."/>
            <person name="Cannon C."/>
            <person name="Castanera R."/>
            <person name="Culley D."/>
            <person name="Daum C."/>
            <person name="Ezra D."/>
            <person name="Gonzalez J."/>
            <person name="Henrissat B."/>
            <person name="Kuo A."/>
            <person name="Liang C."/>
            <person name="Lipzen A."/>
            <person name="Lutzoni F."/>
            <person name="Magnuson J."/>
            <person name="Mondo S."/>
            <person name="Nolan M."/>
            <person name="Ohm R."/>
            <person name="Pangilinan J."/>
            <person name="Park H.-J."/>
            <person name="Ramirez L."/>
            <person name="Alfaro M."/>
            <person name="Sun H."/>
            <person name="Tritt A."/>
            <person name="Yoshinaga Y."/>
            <person name="Zwiers L.-H."/>
            <person name="Turgeon B."/>
            <person name="Goodwin S."/>
            <person name="Spatafora J."/>
            <person name="Crous P."/>
            <person name="Grigoriev I."/>
        </authorList>
    </citation>
    <scope>NUCLEOTIDE SEQUENCE</scope>
    <source>
        <strain evidence="2">CBS 119925</strain>
    </source>
</reference>
<evidence type="ECO:0000256" key="1">
    <source>
        <dbReference type="SAM" id="MobiDB-lite"/>
    </source>
</evidence>
<organism evidence="2 3">
    <name type="scientific">Sporormia fimetaria CBS 119925</name>
    <dbReference type="NCBI Taxonomy" id="1340428"/>
    <lineage>
        <taxon>Eukaryota</taxon>
        <taxon>Fungi</taxon>
        <taxon>Dikarya</taxon>
        <taxon>Ascomycota</taxon>
        <taxon>Pezizomycotina</taxon>
        <taxon>Dothideomycetes</taxon>
        <taxon>Pleosporomycetidae</taxon>
        <taxon>Pleosporales</taxon>
        <taxon>Sporormiaceae</taxon>
        <taxon>Sporormia</taxon>
    </lineage>
</organism>
<accession>A0A6A6VDX2</accession>
<dbReference type="EMBL" id="MU006573">
    <property type="protein sequence ID" value="KAF2747371.1"/>
    <property type="molecule type" value="Genomic_DNA"/>
</dbReference>
<evidence type="ECO:0000313" key="2">
    <source>
        <dbReference type="EMBL" id="KAF2747371.1"/>
    </source>
</evidence>